<reference evidence="1 2" key="2">
    <citation type="submission" date="2018-11" db="EMBL/GenBank/DDBJ databases">
        <authorList>
            <consortium name="Pathogen Informatics"/>
        </authorList>
    </citation>
    <scope>NUCLEOTIDE SEQUENCE [LARGE SCALE GENOMIC DNA]</scope>
</reference>
<dbReference type="Proteomes" id="UP000050794">
    <property type="component" value="Unassembled WGS sequence"/>
</dbReference>
<dbReference type="AlphaFoldDB" id="A0A183UJU6"/>
<dbReference type="InterPro" id="IPR036598">
    <property type="entry name" value="GOLD_dom_sf"/>
</dbReference>
<keyword evidence="2" id="KW-1185">Reference proteome</keyword>
<dbReference type="SUPFAM" id="SSF101576">
    <property type="entry name" value="Supernatant protein factor (SPF), C-terminal domain"/>
    <property type="match status" value="1"/>
</dbReference>
<evidence type="ECO:0000313" key="3">
    <source>
        <dbReference type="WBParaSite" id="TCNE_0000876601-mRNA-1"/>
    </source>
</evidence>
<dbReference type="WBParaSite" id="TCNE_0000876601-mRNA-1">
    <property type="protein sequence ID" value="TCNE_0000876601-mRNA-1"/>
    <property type="gene ID" value="TCNE_0000876601"/>
</dbReference>
<accession>A0A183UJU6</accession>
<protein>
    <submittedName>
        <fullName evidence="3">CUB domain-containing protein</fullName>
    </submittedName>
</protein>
<reference evidence="3" key="1">
    <citation type="submission" date="2016-06" db="UniProtKB">
        <authorList>
            <consortium name="WormBaseParasite"/>
        </authorList>
    </citation>
    <scope>IDENTIFICATION</scope>
</reference>
<organism evidence="2 3">
    <name type="scientific">Toxocara canis</name>
    <name type="common">Canine roundworm</name>
    <dbReference type="NCBI Taxonomy" id="6265"/>
    <lineage>
        <taxon>Eukaryota</taxon>
        <taxon>Metazoa</taxon>
        <taxon>Ecdysozoa</taxon>
        <taxon>Nematoda</taxon>
        <taxon>Chromadorea</taxon>
        <taxon>Rhabditida</taxon>
        <taxon>Spirurina</taxon>
        <taxon>Ascaridomorpha</taxon>
        <taxon>Ascaridoidea</taxon>
        <taxon>Toxocaridae</taxon>
        <taxon>Toxocara</taxon>
    </lineage>
</organism>
<dbReference type="EMBL" id="UYWY01019992">
    <property type="protein sequence ID" value="VDM40087.1"/>
    <property type="molecule type" value="Genomic_DNA"/>
</dbReference>
<evidence type="ECO:0000313" key="1">
    <source>
        <dbReference type="EMBL" id="VDM40087.1"/>
    </source>
</evidence>
<evidence type="ECO:0000313" key="2">
    <source>
        <dbReference type="Proteomes" id="UP000050794"/>
    </source>
</evidence>
<gene>
    <name evidence="1" type="ORF">TCNE_LOCUS8766</name>
</gene>
<name>A0A183UJU6_TOXCA</name>
<sequence length="215" mass="23537">MQGECEFVLYYTEKTVDSCPTPHSPSLLSPVERVTAAIGSAPSVPISTILCDSKLTLGIDLSMEEKPVQFTEGDSMQGSHYCSRAGTYILQWRHPEPTPSQSFDFSLSHHKCKIMYYYELLDSADFRGSVASLESCRSSFSSLAAAAWSNPTTPASSMAEGRWGVTDALQLESDLERQLRHGTRKVCSPWTAVGFCGIATPPTTEGRRGWESALP</sequence>
<proteinExistence type="predicted"/>